<feature type="signal peptide" evidence="1">
    <location>
        <begin position="1"/>
        <end position="25"/>
    </location>
</feature>
<dbReference type="EMBL" id="JACSPV010000019">
    <property type="protein sequence ID" value="MBD8005809.1"/>
    <property type="molecule type" value="Genomic_DNA"/>
</dbReference>
<keyword evidence="3" id="KW-1185">Reference proteome</keyword>
<organism evidence="2 3">
    <name type="scientific">Bacillus norwichensis</name>
    <dbReference type="NCBI Taxonomy" id="2762217"/>
    <lineage>
        <taxon>Bacteria</taxon>
        <taxon>Bacillati</taxon>
        <taxon>Bacillota</taxon>
        <taxon>Bacilli</taxon>
        <taxon>Bacillales</taxon>
        <taxon>Bacillaceae</taxon>
        <taxon>Bacillus</taxon>
    </lineage>
</organism>
<gene>
    <name evidence="2" type="ORF">H9631_12040</name>
</gene>
<sequence>MKKIFLNYFLIGILALLLLPQNALANEVSAVGQELSPQTDVQEIKDNTADFETEEQEEPQQDDVSIIRNIEILQQNNSTLKSITPMAAAGGGTLSCKGYTGKSICDIALFPIDPVYGGKITISYYTVKNGVRSLASSKSMTLKNLSHARAVYRQVETKHAIKGTYEARVEGYLLSYYHELPLTVKSIWSAKFKVK</sequence>
<dbReference type="Proteomes" id="UP000648182">
    <property type="component" value="Unassembled WGS sequence"/>
</dbReference>
<evidence type="ECO:0000256" key="1">
    <source>
        <dbReference type="SAM" id="SignalP"/>
    </source>
</evidence>
<feature type="chain" id="PRO_5045675757" description="DUF4309 domain-containing protein" evidence="1">
    <location>
        <begin position="26"/>
        <end position="195"/>
    </location>
</feature>
<evidence type="ECO:0000313" key="2">
    <source>
        <dbReference type="EMBL" id="MBD8005809.1"/>
    </source>
</evidence>
<comment type="caution">
    <text evidence="2">The sequence shown here is derived from an EMBL/GenBank/DDBJ whole genome shotgun (WGS) entry which is preliminary data.</text>
</comment>
<reference evidence="2 3" key="1">
    <citation type="submission" date="2020-08" db="EMBL/GenBank/DDBJ databases">
        <title>A Genomic Blueprint of the Chicken Gut Microbiome.</title>
        <authorList>
            <person name="Gilroy R."/>
            <person name="Ravi A."/>
            <person name="Getino M."/>
            <person name="Pursley I."/>
            <person name="Horton D.L."/>
            <person name="Alikhan N.-F."/>
            <person name="Baker D."/>
            <person name="Gharbi K."/>
            <person name="Hall N."/>
            <person name="Watson M."/>
            <person name="Adriaenssens E.M."/>
            <person name="Foster-Nyarko E."/>
            <person name="Jarju S."/>
            <person name="Secka A."/>
            <person name="Antonio M."/>
            <person name="Oren A."/>
            <person name="Chaudhuri R."/>
            <person name="La Ragione R.M."/>
            <person name="Hildebrand F."/>
            <person name="Pallen M.J."/>
        </authorList>
    </citation>
    <scope>NUCLEOTIDE SEQUENCE [LARGE SCALE GENOMIC DNA]</scope>
    <source>
        <strain evidence="2 3">Sa1BUA2</strain>
    </source>
</reference>
<evidence type="ECO:0008006" key="4">
    <source>
        <dbReference type="Google" id="ProtNLM"/>
    </source>
</evidence>
<proteinExistence type="predicted"/>
<dbReference type="RefSeq" id="WP_191813090.1">
    <property type="nucleotide sequence ID" value="NZ_JACSPV010000019.1"/>
</dbReference>
<keyword evidence="1" id="KW-0732">Signal</keyword>
<evidence type="ECO:0000313" key="3">
    <source>
        <dbReference type="Proteomes" id="UP000648182"/>
    </source>
</evidence>
<name>A0ABR8VM27_9BACI</name>
<protein>
    <recommendedName>
        <fullName evidence="4">DUF4309 domain-containing protein</fullName>
    </recommendedName>
</protein>
<accession>A0ABR8VM27</accession>